<comment type="catalytic activity">
    <reaction evidence="10 12">
        <text>[(1-&gt;4)-alpha-D-galacturonosyl methyl ester](n) + n H2O = [(1-&gt;4)-alpha-D-galacturonosyl](n) + n methanol + n H(+)</text>
        <dbReference type="Rhea" id="RHEA:22380"/>
        <dbReference type="Rhea" id="RHEA-COMP:14570"/>
        <dbReference type="Rhea" id="RHEA-COMP:14573"/>
        <dbReference type="ChEBI" id="CHEBI:15377"/>
        <dbReference type="ChEBI" id="CHEBI:15378"/>
        <dbReference type="ChEBI" id="CHEBI:17790"/>
        <dbReference type="ChEBI" id="CHEBI:140522"/>
        <dbReference type="ChEBI" id="CHEBI:140523"/>
        <dbReference type="EC" id="3.1.1.11"/>
    </reaction>
</comment>
<feature type="active site" evidence="11">
    <location>
        <position position="229"/>
    </location>
</feature>
<dbReference type="Proteomes" id="UP000516437">
    <property type="component" value="Chromosome 8"/>
</dbReference>
<protein>
    <recommendedName>
        <fullName evidence="4 12">Pectinesterase</fullName>
        <ecNumber evidence="4 12">3.1.1.11</ecNumber>
    </recommendedName>
</protein>
<dbReference type="Gene3D" id="2.160.20.10">
    <property type="entry name" value="Single-stranded right-handed beta-helix, Pectin lyase-like"/>
    <property type="match status" value="1"/>
</dbReference>
<evidence type="ECO:0000256" key="7">
    <source>
        <dbReference type="ARBA" id="ARBA00022729"/>
    </source>
</evidence>
<keyword evidence="7 12" id="KW-0732">Signal</keyword>
<dbReference type="AlphaFoldDB" id="A0A6A1US99"/>
<reference evidence="14 15" key="1">
    <citation type="journal article" date="2019" name="Plant Biotechnol. J.">
        <title>The red bayberry genome and genetic basis of sex determination.</title>
        <authorList>
            <person name="Jia H.M."/>
            <person name="Jia H.J."/>
            <person name="Cai Q.L."/>
            <person name="Wang Y."/>
            <person name="Zhao H.B."/>
            <person name="Yang W.F."/>
            <person name="Wang G.Y."/>
            <person name="Li Y.H."/>
            <person name="Zhan D.L."/>
            <person name="Shen Y.T."/>
            <person name="Niu Q.F."/>
            <person name="Chang L."/>
            <person name="Qiu J."/>
            <person name="Zhao L."/>
            <person name="Xie H.B."/>
            <person name="Fu W.Y."/>
            <person name="Jin J."/>
            <person name="Li X.W."/>
            <person name="Jiao Y."/>
            <person name="Zhou C.C."/>
            <person name="Tu T."/>
            <person name="Chai C.Y."/>
            <person name="Gao J.L."/>
            <person name="Fan L.J."/>
            <person name="van de Weg E."/>
            <person name="Wang J.Y."/>
            <person name="Gao Z.S."/>
        </authorList>
    </citation>
    <scope>NUCLEOTIDE SEQUENCE [LARGE SCALE GENOMIC DNA]</scope>
    <source>
        <tissue evidence="14">Leaves</tissue>
    </source>
</reference>
<sequence>MALKLTHLVAPASFLATFLVLHVVPMVVCLENSTSLDSPELDAWIAQNMKEYEEASRRTVYDNSLLMALSSVKQQIISVRKDGRGNFKTVTDAVKSIPSGNTERVIIRIGGGEYREKVTIDRSRPLVTLYGEPSDMPVIMYAGTAKKYGTWNSATVAVESAYFMAVNIVFVNSAPRPDPKKSDEQAVALRISGDKAAFHNCKFIGFQDTLCDDAGRHLFRNCYIEGTVDFIFGNGKSVYLNTAIKSVAKSLGVITAQGGGEINSGFIFIHCNITGSGDIYLGRALKETSRVVFAYTYMGPLINKIGWMRRSMQEVWSLQNMYYGEYKCKGPGSSSTGRKYSKILSDAEVKPFLSTTFIQGNEWLLPVPKL</sequence>
<dbReference type="Pfam" id="PF01095">
    <property type="entry name" value="Pectinesterase"/>
    <property type="match status" value="1"/>
</dbReference>
<gene>
    <name evidence="14" type="ORF">CJ030_MR8G001884</name>
</gene>
<accession>A0A6A1US99</accession>
<keyword evidence="6" id="KW-0964">Secreted</keyword>
<dbReference type="GO" id="GO:0045490">
    <property type="term" value="P:pectin catabolic process"/>
    <property type="evidence" value="ECO:0007669"/>
    <property type="project" value="UniProtKB-UniRule"/>
</dbReference>
<evidence type="ECO:0000256" key="2">
    <source>
        <dbReference type="ARBA" id="ARBA00005184"/>
    </source>
</evidence>
<dbReference type="InterPro" id="IPR011050">
    <property type="entry name" value="Pectin_lyase_fold/virulence"/>
</dbReference>
<evidence type="ECO:0000256" key="1">
    <source>
        <dbReference type="ARBA" id="ARBA00004191"/>
    </source>
</evidence>
<dbReference type="UniPathway" id="UPA00545">
    <property type="reaction ID" value="UER00823"/>
</dbReference>
<comment type="caution">
    <text evidence="14">The sequence shown here is derived from an EMBL/GenBank/DDBJ whole genome shotgun (WGS) entry which is preliminary data.</text>
</comment>
<dbReference type="PROSITE" id="PS00503">
    <property type="entry name" value="PECTINESTERASE_2"/>
    <property type="match status" value="1"/>
</dbReference>
<evidence type="ECO:0000313" key="15">
    <source>
        <dbReference type="Proteomes" id="UP000516437"/>
    </source>
</evidence>
<evidence type="ECO:0000256" key="9">
    <source>
        <dbReference type="ARBA" id="ARBA00023085"/>
    </source>
</evidence>
<dbReference type="GO" id="GO:0030599">
    <property type="term" value="F:pectinesterase activity"/>
    <property type="evidence" value="ECO:0007669"/>
    <property type="project" value="UniProtKB-UniRule"/>
</dbReference>
<evidence type="ECO:0000256" key="8">
    <source>
        <dbReference type="ARBA" id="ARBA00022801"/>
    </source>
</evidence>
<name>A0A6A1US99_9ROSI</name>
<comment type="pathway">
    <text evidence="2 12">Glycan metabolism; pectin degradation; 2-dehydro-3-deoxy-D-gluconate from pectin: step 1/5.</text>
</comment>
<evidence type="ECO:0000256" key="6">
    <source>
        <dbReference type="ARBA" id="ARBA00022525"/>
    </source>
</evidence>
<keyword evidence="8 12" id="KW-0378">Hydrolase</keyword>
<dbReference type="PANTHER" id="PTHR31321:SF126">
    <property type="entry name" value="PECTINESTERASE"/>
    <property type="match status" value="1"/>
</dbReference>
<dbReference type="OrthoDB" id="2019149at2759"/>
<feature type="chain" id="PRO_5025716976" description="Pectinesterase" evidence="12">
    <location>
        <begin position="30"/>
        <end position="370"/>
    </location>
</feature>
<dbReference type="InterPro" id="IPR012334">
    <property type="entry name" value="Pectin_lyas_fold"/>
</dbReference>
<evidence type="ECO:0000256" key="5">
    <source>
        <dbReference type="ARBA" id="ARBA00022512"/>
    </source>
</evidence>
<proteinExistence type="inferred from homology"/>
<evidence type="ECO:0000259" key="13">
    <source>
        <dbReference type="Pfam" id="PF01095"/>
    </source>
</evidence>
<dbReference type="SUPFAM" id="SSF51126">
    <property type="entry name" value="Pectin lyase-like"/>
    <property type="match status" value="1"/>
</dbReference>
<comment type="similarity">
    <text evidence="3">Belongs to the pectinesterase family.</text>
</comment>
<dbReference type="InterPro" id="IPR000070">
    <property type="entry name" value="Pectinesterase_cat"/>
</dbReference>
<keyword evidence="15" id="KW-1185">Reference proteome</keyword>
<dbReference type="FunFam" id="2.160.20.10:FF:000008">
    <property type="entry name" value="Pectinesterase"/>
    <property type="match status" value="1"/>
</dbReference>
<keyword evidence="5" id="KW-0134">Cell wall</keyword>
<evidence type="ECO:0000256" key="3">
    <source>
        <dbReference type="ARBA" id="ARBA00008891"/>
    </source>
</evidence>
<evidence type="ECO:0000256" key="10">
    <source>
        <dbReference type="ARBA" id="ARBA00047928"/>
    </source>
</evidence>
<comment type="subcellular location">
    <subcellularLocation>
        <location evidence="1">Secreted</location>
        <location evidence="1">Cell wall</location>
    </subcellularLocation>
</comment>
<feature type="domain" description="Pectinesterase catalytic" evidence="13">
    <location>
        <begin position="77"/>
        <end position="361"/>
    </location>
</feature>
<evidence type="ECO:0000313" key="14">
    <source>
        <dbReference type="EMBL" id="KAB1203192.1"/>
    </source>
</evidence>
<feature type="signal peptide" evidence="12">
    <location>
        <begin position="1"/>
        <end position="29"/>
    </location>
</feature>
<evidence type="ECO:0000256" key="4">
    <source>
        <dbReference type="ARBA" id="ARBA00013229"/>
    </source>
</evidence>
<dbReference type="InterPro" id="IPR033131">
    <property type="entry name" value="Pectinesterase_Asp_AS"/>
</dbReference>
<dbReference type="EC" id="3.1.1.11" evidence="4 12"/>
<organism evidence="14 15">
    <name type="scientific">Morella rubra</name>
    <name type="common">Chinese bayberry</name>
    <dbReference type="NCBI Taxonomy" id="262757"/>
    <lineage>
        <taxon>Eukaryota</taxon>
        <taxon>Viridiplantae</taxon>
        <taxon>Streptophyta</taxon>
        <taxon>Embryophyta</taxon>
        <taxon>Tracheophyta</taxon>
        <taxon>Spermatophyta</taxon>
        <taxon>Magnoliopsida</taxon>
        <taxon>eudicotyledons</taxon>
        <taxon>Gunneridae</taxon>
        <taxon>Pentapetalae</taxon>
        <taxon>rosids</taxon>
        <taxon>fabids</taxon>
        <taxon>Fagales</taxon>
        <taxon>Myricaceae</taxon>
        <taxon>Morella</taxon>
    </lineage>
</organism>
<dbReference type="GO" id="GO:0042545">
    <property type="term" value="P:cell wall modification"/>
    <property type="evidence" value="ECO:0007669"/>
    <property type="project" value="UniProtKB-UniRule"/>
</dbReference>
<keyword evidence="9 12" id="KW-0063">Aspartyl esterase</keyword>
<dbReference type="EMBL" id="RXIC02000026">
    <property type="protein sequence ID" value="KAB1203192.1"/>
    <property type="molecule type" value="Genomic_DNA"/>
</dbReference>
<dbReference type="PANTHER" id="PTHR31321">
    <property type="entry name" value="ACYL-COA THIOESTER HYDROLASE YBHC-RELATED"/>
    <property type="match status" value="1"/>
</dbReference>
<evidence type="ECO:0000256" key="12">
    <source>
        <dbReference type="RuleBase" id="RU000589"/>
    </source>
</evidence>
<evidence type="ECO:0000256" key="11">
    <source>
        <dbReference type="PROSITE-ProRule" id="PRU10040"/>
    </source>
</evidence>